<sequence>MPADDAIAISGESRRVHCYCKPPKEIPEIDHRHPRYRTTEDRRTFWRWTTEDRRTFWRWTEEINALRRRREETHATRPLTTEEREAFRRWTEKRFAQWIEERDAIRRSIYRKNIVHQSASTHSRYCNKCMGIDFDKIGPFGPPNQGRRIAWANMDTCPMCAFFHAFNVRQGFGLSNRTSLVLFKDPFNGWNTMDFVGPRPNYNSFDTGPPVSIQPALARFPGSPHLDEIYQKRRVYPRLKNYRFIADWLDGCARFHGNNCLDSLPSFDLIPGLRFIDCMARRIIPASEAVGKVYVTLSYVWGQSSGSTDERVEEAGSVSSLPIHLPKVVEDSVKVVKELGFRYLWVDRYCIPQRNKQAKHIQIQLMGTIYARSAMTIIAAAGQDAEYGLPGVGSRGRNLQPWVKHSACPLSLMLHTEPGNDIRASSWSTRGWTYQEALLSKRRLVFTDNQVFFQCQSMTCEESQAPSTHRRILTSRDPVFPKPADFKDASTVWDRITEFLERNLSFERDALDAISGIFNMYRTENSQESDVAFLCGLPLVSQTSVHQPGDVRTRVDGEINQKHKSFCEPSVLTRSLLWAGEWDLRPIDTPKVGFSSKRLIRPRRSGFPSWSWVGWKSTYGRVLKVSNPYGNSQFTKCAVRAVYEDHQRDLDWEKDAGRILENSALGLNPKFLDIKGTCFDVTVSLAGAGLPWVYADPRFCSPIRWCIPFQNIPANILAALKGREHKFVALLLAKTVDSLNKTVSAGFLLLQPVEHSGGKWIYERVTSCCETFTVDPRWRRVAGGQFEDVLEERELRLR</sequence>
<dbReference type="HOGENOM" id="CLU_002639_4_3_1"/>
<evidence type="ECO:0000313" key="3">
    <source>
        <dbReference type="Proteomes" id="UP000008065"/>
    </source>
</evidence>
<reference evidence="3" key="1">
    <citation type="journal article" date="2011" name="Genetics">
        <title>Massive changes in genome architecture accompany the transition to self-fertility in the filamentous fungus Neurospora tetrasperma.</title>
        <authorList>
            <person name="Ellison C.E."/>
            <person name="Stajich J.E."/>
            <person name="Jacobson D.J."/>
            <person name="Natvig D.O."/>
            <person name="Lapidus A."/>
            <person name="Foster B."/>
            <person name="Aerts A."/>
            <person name="Riley R."/>
            <person name="Lindquist E.A."/>
            <person name="Grigoriev I.V."/>
            <person name="Taylor J.W."/>
        </authorList>
    </citation>
    <scope>NUCLEOTIDE SEQUENCE [LARGE SCALE GENOMIC DNA]</scope>
    <source>
        <strain evidence="3">FGSC 2508 / P0657</strain>
    </source>
</reference>
<dbReference type="Pfam" id="PF06985">
    <property type="entry name" value="HET"/>
    <property type="match status" value="1"/>
</dbReference>
<dbReference type="AlphaFoldDB" id="F8MD62"/>
<dbReference type="InterPro" id="IPR010730">
    <property type="entry name" value="HET"/>
</dbReference>
<gene>
    <name evidence="2" type="ORF">NEUTE1DRAFT_77411</name>
</gene>
<name>F8MD62_NEUT8</name>
<dbReference type="PANTHER" id="PTHR33112:SF1">
    <property type="entry name" value="HETEROKARYON INCOMPATIBILITY DOMAIN-CONTAINING PROTEIN"/>
    <property type="match status" value="1"/>
</dbReference>
<accession>F8MD62</accession>
<evidence type="ECO:0000259" key="1">
    <source>
        <dbReference type="Pfam" id="PF06985"/>
    </source>
</evidence>
<dbReference type="VEuPathDB" id="FungiDB:NEUTE1DRAFT_77411"/>
<organism evidence="2 3">
    <name type="scientific">Neurospora tetrasperma (strain FGSC 2508 / ATCC MYA-4615 / P0657)</name>
    <dbReference type="NCBI Taxonomy" id="510951"/>
    <lineage>
        <taxon>Eukaryota</taxon>
        <taxon>Fungi</taxon>
        <taxon>Dikarya</taxon>
        <taxon>Ascomycota</taxon>
        <taxon>Pezizomycotina</taxon>
        <taxon>Sordariomycetes</taxon>
        <taxon>Sordariomycetidae</taxon>
        <taxon>Sordariales</taxon>
        <taxon>Sordariaceae</taxon>
        <taxon>Neurospora</taxon>
    </lineage>
</organism>
<dbReference type="RefSeq" id="XP_009848470.1">
    <property type="nucleotide sequence ID" value="XM_009850168.1"/>
</dbReference>
<evidence type="ECO:0000313" key="2">
    <source>
        <dbReference type="EMBL" id="EGO61407.1"/>
    </source>
</evidence>
<dbReference type="OrthoDB" id="4562960at2759"/>
<keyword evidence="3" id="KW-1185">Reference proteome</keyword>
<protein>
    <recommendedName>
        <fullName evidence="1">Heterokaryon incompatibility domain-containing protein</fullName>
    </recommendedName>
</protein>
<feature type="domain" description="Heterokaryon incompatibility" evidence="1">
    <location>
        <begin position="294"/>
        <end position="436"/>
    </location>
</feature>
<dbReference type="Proteomes" id="UP000008065">
    <property type="component" value="Unassembled WGS sequence"/>
</dbReference>
<dbReference type="PANTHER" id="PTHR33112">
    <property type="entry name" value="DOMAIN PROTEIN, PUTATIVE-RELATED"/>
    <property type="match status" value="1"/>
</dbReference>
<dbReference type="EMBL" id="GL891302">
    <property type="protein sequence ID" value="EGO61407.1"/>
    <property type="molecule type" value="Genomic_DNA"/>
</dbReference>
<proteinExistence type="predicted"/>
<dbReference type="GeneID" id="20829990"/>
<dbReference type="KEGG" id="nte:NEUTE1DRAFT77411"/>